<dbReference type="InterPro" id="IPR025857">
    <property type="entry name" value="MacB_PCD"/>
</dbReference>
<accession>A0ABT7XUG4</accession>
<evidence type="ECO:0000259" key="8">
    <source>
        <dbReference type="Pfam" id="PF02687"/>
    </source>
</evidence>
<feature type="transmembrane region" description="Helical" evidence="7">
    <location>
        <begin position="712"/>
        <end position="736"/>
    </location>
</feature>
<proteinExistence type="inferred from homology"/>
<dbReference type="PANTHER" id="PTHR30489:SF0">
    <property type="entry name" value="LIPOPROTEIN-RELEASING SYSTEM TRANSMEMBRANE PROTEIN LOLE"/>
    <property type="match status" value="1"/>
</dbReference>
<feature type="transmembrane region" description="Helical" evidence="7">
    <location>
        <begin position="803"/>
        <end position="823"/>
    </location>
</feature>
<evidence type="ECO:0000256" key="1">
    <source>
        <dbReference type="ARBA" id="ARBA00004651"/>
    </source>
</evidence>
<dbReference type="EMBL" id="JAUEDK010000066">
    <property type="protein sequence ID" value="MDN0077413.1"/>
    <property type="molecule type" value="Genomic_DNA"/>
</dbReference>
<feature type="transmembrane region" description="Helical" evidence="7">
    <location>
        <begin position="427"/>
        <end position="448"/>
    </location>
</feature>
<evidence type="ECO:0000313" key="10">
    <source>
        <dbReference type="EMBL" id="MDN0077413.1"/>
    </source>
</evidence>
<keyword evidence="5 7" id="KW-1133">Transmembrane helix</keyword>
<dbReference type="Pfam" id="PF12704">
    <property type="entry name" value="MacB_PCD"/>
    <property type="match status" value="1"/>
</dbReference>
<dbReference type="Proteomes" id="UP001168540">
    <property type="component" value="Unassembled WGS sequence"/>
</dbReference>
<keyword evidence="11" id="KW-1185">Reference proteome</keyword>
<dbReference type="PANTHER" id="PTHR30489">
    <property type="entry name" value="LIPOPROTEIN-RELEASING SYSTEM TRANSMEMBRANE PROTEIN LOLE"/>
    <property type="match status" value="1"/>
</dbReference>
<comment type="subcellular location">
    <subcellularLocation>
        <location evidence="1">Cell membrane</location>
        <topology evidence="1">Multi-pass membrane protein</topology>
    </subcellularLocation>
</comment>
<feature type="transmembrane region" description="Helical" evidence="7">
    <location>
        <begin position="404"/>
        <end position="421"/>
    </location>
</feature>
<feature type="transmembrane region" description="Helical" evidence="7">
    <location>
        <begin position="354"/>
        <end position="376"/>
    </location>
</feature>
<feature type="transmembrane region" description="Helical" evidence="7">
    <location>
        <begin position="259"/>
        <end position="281"/>
    </location>
</feature>
<name>A0ABT7XUG4_9NEIS</name>
<evidence type="ECO:0000256" key="2">
    <source>
        <dbReference type="ARBA" id="ARBA00005236"/>
    </source>
</evidence>
<dbReference type="RefSeq" id="WP_289832052.1">
    <property type="nucleotide sequence ID" value="NZ_JAUEDK010000066.1"/>
</dbReference>
<keyword evidence="3" id="KW-1003">Cell membrane</keyword>
<gene>
    <name evidence="10" type="ORF">QU481_21535</name>
</gene>
<feature type="transmembrane region" description="Helical" evidence="7">
    <location>
        <begin position="477"/>
        <end position="501"/>
    </location>
</feature>
<protein>
    <submittedName>
        <fullName evidence="10">FtsX-like permease family protein</fullName>
    </submittedName>
</protein>
<evidence type="ECO:0000256" key="7">
    <source>
        <dbReference type="SAM" id="Phobius"/>
    </source>
</evidence>
<dbReference type="Pfam" id="PF02687">
    <property type="entry name" value="FtsX"/>
    <property type="match status" value="2"/>
</dbReference>
<keyword evidence="6 7" id="KW-0472">Membrane</keyword>
<keyword evidence="4 7" id="KW-0812">Transmembrane</keyword>
<evidence type="ECO:0000256" key="6">
    <source>
        <dbReference type="ARBA" id="ARBA00023136"/>
    </source>
</evidence>
<evidence type="ECO:0000259" key="9">
    <source>
        <dbReference type="Pfam" id="PF12704"/>
    </source>
</evidence>
<comment type="similarity">
    <text evidence="2">Belongs to the ABC-4 integral membrane protein family. LolC/E subfamily.</text>
</comment>
<comment type="caution">
    <text evidence="10">The sequence shown here is derived from an EMBL/GenBank/DDBJ whole genome shotgun (WGS) entry which is preliminary data.</text>
</comment>
<feature type="transmembrane region" description="Helical" evidence="7">
    <location>
        <begin position="757"/>
        <end position="783"/>
    </location>
</feature>
<sequence>MSGLRRAAAELLLGELRAHPWPALVGVLAIAIGVAMGYAVQLINQAALAEFSRTVNSLMGNADIEIRGPRTGFAESLYPRIARLSDVVVASPVVEAEAWVPQHKQALKLVGIDVFQAAQVTPGLIGRPSSPRLANLDLLGTDTVFLSPTALASLDLKPGDALTVQVGLRPVTLRIAGALPALGEGLHLGVMDIGAAQWRLDRLGHLQRIDVRLRPGVDAAAFAETLNAQLPAGVIASTPQDTRQGTASLSRAYRVNLNVLALVALFTGAFLVFSSQALSVLRRRSQLALLRALGVTRSGLLRLVLTEGALFGALGALLGLALGYVLAALVLRYAGGDLGGGYFDGVRPTVHFDAESALLFFALGLSAAVLGSAAPAGEAARAQPARALKAGDEEAALAKLRPPWSGLVVVAIGMALTQAGPVSGLPVFGYLAIALLLVGAIMLMPWLAHSVFSRLPASQRAVFHLAYARLAGAPGRAAIGLAGILASFSLMAAMVIMVASFRQSVDDWLQAILPAQLYLRASPGGDAGYFSEAAQRIIASTPGVARAEFSRVSQVLLDARRPPVTLIARQIDARQPGRRLPLVGAALTLVPGDPPAVWVSEAMVDLYGFRTGRLIALPLAGRSVTFVVAGVWRDYARQYGTVALSRDDYRALTGDTHVSDAALWLAPGAGPAQIAERLRHRLAGGDNVQYVQPGEIHVASMKIFDRSFAITYLLETVAVLVGVFGIGASFSAQALARSREFGVLRHLGVTRRQIGAMLALEGALLALLGVTAGLGLGWCIALILIQVVNPQSFHWTMSVHMPWLLLVQLAAALVVAAALTALASGRRAMSAGAVHAVREDW</sequence>
<dbReference type="InterPro" id="IPR051447">
    <property type="entry name" value="Lipoprotein-release_system"/>
</dbReference>
<evidence type="ECO:0000313" key="11">
    <source>
        <dbReference type="Proteomes" id="UP001168540"/>
    </source>
</evidence>
<feature type="domain" description="ABC3 transporter permease C-terminal" evidence="8">
    <location>
        <begin position="716"/>
        <end position="830"/>
    </location>
</feature>
<feature type="domain" description="ABC3 transporter permease C-terminal" evidence="8">
    <location>
        <begin position="259"/>
        <end position="384"/>
    </location>
</feature>
<reference evidence="10" key="1">
    <citation type="submission" date="2023-06" db="EMBL/GenBank/DDBJ databases">
        <authorList>
            <person name="Zhang S."/>
        </authorList>
    </citation>
    <scope>NUCLEOTIDE SEQUENCE</scope>
    <source>
        <strain evidence="10">SG2303</strain>
    </source>
</reference>
<feature type="transmembrane region" description="Helical" evidence="7">
    <location>
        <begin position="309"/>
        <end position="334"/>
    </location>
</feature>
<feature type="domain" description="MacB-like periplasmic core" evidence="9">
    <location>
        <begin position="27"/>
        <end position="228"/>
    </location>
</feature>
<evidence type="ECO:0000256" key="4">
    <source>
        <dbReference type="ARBA" id="ARBA00022692"/>
    </source>
</evidence>
<evidence type="ECO:0000256" key="3">
    <source>
        <dbReference type="ARBA" id="ARBA00022475"/>
    </source>
</evidence>
<feature type="transmembrane region" description="Helical" evidence="7">
    <location>
        <begin position="21"/>
        <end position="40"/>
    </location>
</feature>
<organism evidence="10 11">
    <name type="scientific">Crenobacter oryzisoli</name>
    <dbReference type="NCBI Taxonomy" id="3056844"/>
    <lineage>
        <taxon>Bacteria</taxon>
        <taxon>Pseudomonadati</taxon>
        <taxon>Pseudomonadota</taxon>
        <taxon>Betaproteobacteria</taxon>
        <taxon>Neisseriales</taxon>
        <taxon>Neisseriaceae</taxon>
        <taxon>Crenobacter</taxon>
    </lineage>
</organism>
<evidence type="ECO:0000256" key="5">
    <source>
        <dbReference type="ARBA" id="ARBA00022989"/>
    </source>
</evidence>
<dbReference type="InterPro" id="IPR003838">
    <property type="entry name" value="ABC3_permease_C"/>
</dbReference>